<evidence type="ECO:0000256" key="3">
    <source>
        <dbReference type="ARBA" id="ARBA00022750"/>
    </source>
</evidence>
<keyword evidence="2" id="KW-0645">Protease</keyword>
<evidence type="ECO:0000256" key="5">
    <source>
        <dbReference type="SAM" id="MobiDB-lite"/>
    </source>
</evidence>
<dbReference type="InterPro" id="IPR029071">
    <property type="entry name" value="Ubiquitin-like_domsf"/>
</dbReference>
<evidence type="ECO:0000256" key="2">
    <source>
        <dbReference type="ARBA" id="ARBA00022670"/>
    </source>
</evidence>
<feature type="region of interest" description="Disordered" evidence="5">
    <location>
        <begin position="76"/>
        <end position="116"/>
    </location>
</feature>
<protein>
    <recommendedName>
        <fullName evidence="6">Ubiquitin-like domain-containing protein</fullName>
    </recommendedName>
</protein>
<evidence type="ECO:0000313" key="8">
    <source>
        <dbReference type="Proteomes" id="UP000054498"/>
    </source>
</evidence>
<evidence type="ECO:0000259" key="6">
    <source>
        <dbReference type="SMART" id="SM00213"/>
    </source>
</evidence>
<dbReference type="SUPFAM" id="SSF54236">
    <property type="entry name" value="Ubiquitin-like"/>
    <property type="match status" value="1"/>
</dbReference>
<comment type="similarity">
    <text evidence="1">Belongs to the DDI1 family.</text>
</comment>
<dbReference type="Gene3D" id="3.10.20.90">
    <property type="entry name" value="Phosphatidylinositol 3-kinase Catalytic Subunit, Chain A, domain 1"/>
    <property type="match status" value="1"/>
</dbReference>
<dbReference type="GO" id="GO:0004190">
    <property type="term" value="F:aspartic-type endopeptidase activity"/>
    <property type="evidence" value="ECO:0007669"/>
    <property type="project" value="UniProtKB-KW"/>
</dbReference>
<reference evidence="7 8" key="1">
    <citation type="journal article" date="2013" name="BMC Genomics">
        <title>Reconstruction of the lipid metabolism for the microalga Monoraphidium neglectum from its genome sequence reveals characteristics suitable for biofuel production.</title>
        <authorList>
            <person name="Bogen C."/>
            <person name="Al-Dilaimi A."/>
            <person name="Albersmeier A."/>
            <person name="Wichmann J."/>
            <person name="Grundmann M."/>
            <person name="Rupp O."/>
            <person name="Lauersen K.J."/>
            <person name="Blifernez-Klassen O."/>
            <person name="Kalinowski J."/>
            <person name="Goesmann A."/>
            <person name="Mussgnug J.H."/>
            <person name="Kruse O."/>
        </authorList>
    </citation>
    <scope>NUCLEOTIDE SEQUENCE [LARGE SCALE GENOMIC DNA]</scope>
    <source>
        <strain evidence="7 8">SAG 48.87</strain>
    </source>
</reference>
<feature type="non-terminal residue" evidence="7">
    <location>
        <position position="156"/>
    </location>
</feature>
<dbReference type="GO" id="GO:0006508">
    <property type="term" value="P:proteolysis"/>
    <property type="evidence" value="ECO:0007669"/>
    <property type="project" value="UniProtKB-KW"/>
</dbReference>
<dbReference type="RefSeq" id="XP_013899747.1">
    <property type="nucleotide sequence ID" value="XM_014044293.1"/>
</dbReference>
<accession>A0A0D2JNK5</accession>
<evidence type="ECO:0000256" key="1">
    <source>
        <dbReference type="ARBA" id="ARBA00009136"/>
    </source>
</evidence>
<dbReference type="InterPro" id="IPR033882">
    <property type="entry name" value="DDI1_N"/>
</dbReference>
<evidence type="ECO:0000313" key="7">
    <source>
        <dbReference type="EMBL" id="KIZ00728.1"/>
    </source>
</evidence>
<dbReference type="PANTHER" id="PTHR12917:SF18">
    <property type="entry name" value="DNA DAMAGE-INDUCIBLE PROTEIN 1-LIKE"/>
    <property type="match status" value="1"/>
</dbReference>
<dbReference type="STRING" id="145388.A0A0D2JNK5"/>
<feature type="compositionally biased region" description="Low complexity" evidence="5">
    <location>
        <begin position="90"/>
        <end position="104"/>
    </location>
</feature>
<dbReference type="CDD" id="cd01796">
    <property type="entry name" value="Ubl_Ddi1_like"/>
    <property type="match status" value="1"/>
</dbReference>
<organism evidence="7 8">
    <name type="scientific">Monoraphidium neglectum</name>
    <dbReference type="NCBI Taxonomy" id="145388"/>
    <lineage>
        <taxon>Eukaryota</taxon>
        <taxon>Viridiplantae</taxon>
        <taxon>Chlorophyta</taxon>
        <taxon>core chlorophytes</taxon>
        <taxon>Chlorophyceae</taxon>
        <taxon>CS clade</taxon>
        <taxon>Sphaeropleales</taxon>
        <taxon>Selenastraceae</taxon>
        <taxon>Monoraphidium</taxon>
    </lineage>
</organism>
<dbReference type="SMART" id="SM00213">
    <property type="entry name" value="UBQ"/>
    <property type="match status" value="1"/>
</dbReference>
<dbReference type="EMBL" id="KK101479">
    <property type="protein sequence ID" value="KIZ00728.1"/>
    <property type="molecule type" value="Genomic_DNA"/>
</dbReference>
<dbReference type="Proteomes" id="UP000054498">
    <property type="component" value="Unassembled WGS sequence"/>
</dbReference>
<sequence>MQLTIVSAVDDRIFSVEIDPNETVDTLKAILEADSGIPSAQQHLLLGDAQLTSGQALAAAGAADGAMIMLLPAPAAGGGGGGARAGQGQGQQQQRQQQQQQQRADPMLDLNPDGTAKSPAAFIQALKGNAAQLAALQAHNPALARAVRDEDVVALQ</sequence>
<feature type="compositionally biased region" description="Gly residues" evidence="5">
    <location>
        <begin position="76"/>
        <end position="89"/>
    </location>
</feature>
<dbReference type="PANTHER" id="PTHR12917">
    <property type="entry name" value="ASPARTYL PROTEASE DDI-RELATED"/>
    <property type="match status" value="1"/>
</dbReference>
<feature type="domain" description="Ubiquitin-like" evidence="6">
    <location>
        <begin position="1"/>
        <end position="73"/>
    </location>
</feature>
<dbReference type="OrthoDB" id="1047367at2759"/>
<dbReference type="InterPro" id="IPR000626">
    <property type="entry name" value="Ubiquitin-like_dom"/>
</dbReference>
<proteinExistence type="inferred from homology"/>
<gene>
    <name evidence="7" type="ORF">MNEG_7230</name>
</gene>
<dbReference type="AlphaFoldDB" id="A0A0D2JNK5"/>
<dbReference type="Pfam" id="PF00240">
    <property type="entry name" value="ubiquitin"/>
    <property type="match status" value="1"/>
</dbReference>
<name>A0A0D2JNK5_9CHLO</name>
<dbReference type="GeneID" id="25740106"/>
<dbReference type="KEGG" id="mng:MNEG_7230"/>
<evidence type="ECO:0000256" key="4">
    <source>
        <dbReference type="ARBA" id="ARBA00022801"/>
    </source>
</evidence>
<keyword evidence="3" id="KW-0064">Aspartyl protease</keyword>
<keyword evidence="4" id="KW-0378">Hydrolase</keyword>
<keyword evidence="8" id="KW-1185">Reference proteome</keyword>